<gene>
    <name evidence="2" type="ORF">SAMN05878282_103413</name>
</gene>
<protein>
    <submittedName>
        <fullName evidence="2">Uncharacterized protein</fullName>
    </submittedName>
</protein>
<organism evidence="2 3">
    <name type="scientific">Aquipseudomonas alcaligenes</name>
    <name type="common">Pseudomonas alcaligenes</name>
    <dbReference type="NCBI Taxonomy" id="43263"/>
    <lineage>
        <taxon>Bacteria</taxon>
        <taxon>Pseudomonadati</taxon>
        <taxon>Pseudomonadota</taxon>
        <taxon>Gammaproteobacteria</taxon>
        <taxon>Pseudomonadales</taxon>
        <taxon>Pseudomonadaceae</taxon>
        <taxon>Aquipseudomonas</taxon>
    </lineage>
</organism>
<sequence>MATLKVSAPFNYREGTQTLHYKPGPYEVAERCSEKTISQAGVAHAVKIKAGELEPEKAPSKPAARPATPAE</sequence>
<reference evidence="2 3" key="1">
    <citation type="submission" date="2017-01" db="EMBL/GenBank/DDBJ databases">
        <authorList>
            <person name="Mah S.A."/>
            <person name="Swanson W.J."/>
            <person name="Moy G.W."/>
            <person name="Vacquier V.D."/>
        </authorList>
    </citation>
    <scope>NUCLEOTIDE SEQUENCE [LARGE SCALE GENOMIC DNA]</scope>
    <source>
        <strain evidence="2 3">RU36E</strain>
    </source>
</reference>
<evidence type="ECO:0000313" key="2">
    <source>
        <dbReference type="EMBL" id="SIQ37124.1"/>
    </source>
</evidence>
<evidence type="ECO:0000256" key="1">
    <source>
        <dbReference type="SAM" id="MobiDB-lite"/>
    </source>
</evidence>
<dbReference type="Proteomes" id="UP000185841">
    <property type="component" value="Unassembled WGS sequence"/>
</dbReference>
<evidence type="ECO:0000313" key="3">
    <source>
        <dbReference type="Proteomes" id="UP000185841"/>
    </source>
</evidence>
<accession>A0A1N6S7P9</accession>
<dbReference type="RefSeq" id="WP_076426358.1">
    <property type="nucleotide sequence ID" value="NZ_FTMP01000003.1"/>
</dbReference>
<name>A0A1N6S7P9_AQUAC</name>
<dbReference type="EMBL" id="FTMP01000003">
    <property type="protein sequence ID" value="SIQ37124.1"/>
    <property type="molecule type" value="Genomic_DNA"/>
</dbReference>
<feature type="region of interest" description="Disordered" evidence="1">
    <location>
        <begin position="51"/>
        <end position="71"/>
    </location>
</feature>
<dbReference type="AlphaFoldDB" id="A0A1N6S7P9"/>
<proteinExistence type="predicted"/>